<sequence>MTEARTVSWIQSTRHARWEARPPIRPQELTGPPDVAVLEDRPKQVVEGIGVSFSELSWQTLNQLDEQSRDSIMRDLFADGAGANLTMGRLPIGANDFSRGWYSYDETDGDFGLAKFSIDNDWDTLIPFVHAALAHRPELTLWASPWSPPTWLKTNGHYAAGKPLPWQHDVENGLRDDQVGLEGTDMMIQDDRYLRTYAAYFGAYVDAYRKAGIRVRMVMPQNEFNSAQVFPSCTWTPEGLARFIAILGPEMESRGVETFVGTMERADHRLIEAVLDDPAASRYVVGAGFQWAGKHAVAPIRSHYPWLRVYQTEQECGDGKNDWRYCRYAWTQLRDYFRDGAHAYTYWNLALPPGGRSRWGWPQNSLVTVHADGTYTYNAEYHLLKHVSHHLQAGARFVDTLSVNGYENQIAFRNPDGGIVIVLHNDSADEMHIDLAVGGKLLPVTLAPDSFHTLHVEPAPG</sequence>
<dbReference type="Pfam" id="PF02055">
    <property type="entry name" value="Glyco_hydro_30"/>
    <property type="match status" value="1"/>
</dbReference>
<protein>
    <submittedName>
        <fullName evidence="7">Glycoside hydrolase family 30 protein</fullName>
    </submittedName>
</protein>
<dbReference type="InterPro" id="IPR033453">
    <property type="entry name" value="Glyco_hydro_30_TIM-barrel"/>
</dbReference>
<reference evidence="7 8" key="1">
    <citation type="journal article" date="2019" name="Int. J. Syst. Evol. Microbiol.">
        <title>The Global Catalogue of Microorganisms (GCM) 10K type strain sequencing project: providing services to taxonomists for standard genome sequencing and annotation.</title>
        <authorList>
            <consortium name="The Broad Institute Genomics Platform"/>
            <consortium name="The Broad Institute Genome Sequencing Center for Infectious Disease"/>
            <person name="Wu L."/>
            <person name="Ma J."/>
        </authorList>
    </citation>
    <scope>NUCLEOTIDE SEQUENCE [LARGE SCALE GENOMIC DNA]</scope>
    <source>
        <strain evidence="7 8">JCM 16114</strain>
    </source>
</reference>
<dbReference type="EMBL" id="BAAAQX010000072">
    <property type="protein sequence ID" value="GAA2216510.1"/>
    <property type="molecule type" value="Genomic_DNA"/>
</dbReference>
<keyword evidence="4" id="KW-0326">Glycosidase</keyword>
<feature type="domain" description="Glycosyl hydrolase family 30 beta sandwich" evidence="6">
    <location>
        <begin position="409"/>
        <end position="454"/>
    </location>
</feature>
<evidence type="ECO:0000313" key="7">
    <source>
        <dbReference type="EMBL" id="GAA2216510.1"/>
    </source>
</evidence>
<evidence type="ECO:0000256" key="1">
    <source>
        <dbReference type="ARBA" id="ARBA00005382"/>
    </source>
</evidence>
<name>A0ABN3D3T5_9ACTN</name>
<dbReference type="SUPFAM" id="SSF51445">
    <property type="entry name" value="(Trans)glycosidases"/>
    <property type="match status" value="1"/>
</dbReference>
<evidence type="ECO:0000259" key="5">
    <source>
        <dbReference type="Pfam" id="PF02055"/>
    </source>
</evidence>
<comment type="similarity">
    <text evidence="1 4">Belongs to the glycosyl hydrolase 30 family.</text>
</comment>
<accession>A0ABN3D3T5</accession>
<dbReference type="InterPro" id="IPR033452">
    <property type="entry name" value="GH30_C"/>
</dbReference>
<dbReference type="InterPro" id="IPR013780">
    <property type="entry name" value="Glyco_hydro_b"/>
</dbReference>
<dbReference type="Proteomes" id="UP001499843">
    <property type="component" value="Unassembled WGS sequence"/>
</dbReference>
<organism evidence="7 8">
    <name type="scientific">Nonomuraea monospora</name>
    <dbReference type="NCBI Taxonomy" id="568818"/>
    <lineage>
        <taxon>Bacteria</taxon>
        <taxon>Bacillati</taxon>
        <taxon>Actinomycetota</taxon>
        <taxon>Actinomycetes</taxon>
        <taxon>Streptosporangiales</taxon>
        <taxon>Streptosporangiaceae</taxon>
        <taxon>Nonomuraea</taxon>
    </lineage>
</organism>
<dbReference type="InterPro" id="IPR001139">
    <property type="entry name" value="Glyco_hydro_30"/>
</dbReference>
<dbReference type="Pfam" id="PF17189">
    <property type="entry name" value="Glyco_hydro_30C"/>
    <property type="match status" value="1"/>
</dbReference>
<dbReference type="Gene3D" id="2.60.40.1180">
    <property type="entry name" value="Golgi alpha-mannosidase II"/>
    <property type="match status" value="1"/>
</dbReference>
<keyword evidence="2" id="KW-0732">Signal</keyword>
<dbReference type="Gene3D" id="3.20.20.80">
    <property type="entry name" value="Glycosidases"/>
    <property type="match status" value="1"/>
</dbReference>
<evidence type="ECO:0000259" key="6">
    <source>
        <dbReference type="Pfam" id="PF17189"/>
    </source>
</evidence>
<proteinExistence type="inferred from homology"/>
<evidence type="ECO:0000256" key="3">
    <source>
        <dbReference type="ARBA" id="ARBA00022801"/>
    </source>
</evidence>
<gene>
    <name evidence="7" type="ORF">GCM10009850_119790</name>
</gene>
<keyword evidence="3 4" id="KW-0378">Hydrolase</keyword>
<dbReference type="GO" id="GO:0016787">
    <property type="term" value="F:hydrolase activity"/>
    <property type="evidence" value="ECO:0007669"/>
    <property type="project" value="UniProtKB-KW"/>
</dbReference>
<evidence type="ECO:0000256" key="2">
    <source>
        <dbReference type="ARBA" id="ARBA00022729"/>
    </source>
</evidence>
<dbReference type="PANTHER" id="PTHR11069">
    <property type="entry name" value="GLUCOSYLCERAMIDASE"/>
    <property type="match status" value="1"/>
</dbReference>
<dbReference type="InterPro" id="IPR017853">
    <property type="entry name" value="GH"/>
</dbReference>
<feature type="domain" description="Glycosyl hydrolase family 30 TIM-barrel" evidence="5">
    <location>
        <begin position="46"/>
        <end position="389"/>
    </location>
</feature>
<evidence type="ECO:0000313" key="8">
    <source>
        <dbReference type="Proteomes" id="UP001499843"/>
    </source>
</evidence>
<comment type="caution">
    <text evidence="7">The sequence shown here is derived from an EMBL/GenBank/DDBJ whole genome shotgun (WGS) entry which is preliminary data.</text>
</comment>
<dbReference type="PANTHER" id="PTHR11069:SF23">
    <property type="entry name" value="LYSOSOMAL ACID GLUCOSYLCERAMIDASE"/>
    <property type="match status" value="1"/>
</dbReference>
<dbReference type="RefSeq" id="WP_344496175.1">
    <property type="nucleotide sequence ID" value="NZ_BAAAQX010000072.1"/>
</dbReference>
<evidence type="ECO:0000256" key="4">
    <source>
        <dbReference type="RuleBase" id="RU361188"/>
    </source>
</evidence>
<keyword evidence="8" id="KW-1185">Reference proteome</keyword>